<dbReference type="EC" id="2.7.7.68" evidence="5"/>
<evidence type="ECO:0000256" key="1">
    <source>
        <dbReference type="ARBA" id="ARBA00022679"/>
    </source>
</evidence>
<keyword evidence="2 5" id="KW-0548">Nucleotidyltransferase</keyword>
<reference evidence="5" key="1">
    <citation type="journal article" date="2018" name="Int. J. Syst. Evol. Microbiol.">
        <title>Jatrophihabitans telluris sp. nov., isolated from sediment soil of lava forest wetlands and the emended description of the genus Jatrophihabitans.</title>
        <authorList>
            <person name="Lee K.C."/>
            <person name="Suh M.K."/>
            <person name="Eom M.K."/>
            <person name="Kim K.K."/>
            <person name="Kim J.S."/>
            <person name="Kim D.S."/>
            <person name="Ko S.H."/>
            <person name="Shin Y.K."/>
            <person name="Lee J.S."/>
        </authorList>
    </citation>
    <scope>NUCLEOTIDE SEQUENCE</scope>
    <source>
        <strain evidence="5">N237</strain>
    </source>
</reference>
<evidence type="ECO:0000256" key="2">
    <source>
        <dbReference type="ARBA" id="ARBA00022695"/>
    </source>
</evidence>
<keyword evidence="3" id="KW-0547">Nucleotide-binding</keyword>
<evidence type="ECO:0000313" key="5">
    <source>
        <dbReference type="EMBL" id="UQX89957.1"/>
    </source>
</evidence>
<dbReference type="InterPro" id="IPR002835">
    <property type="entry name" value="CofC"/>
</dbReference>
<evidence type="ECO:0000256" key="3">
    <source>
        <dbReference type="ARBA" id="ARBA00022741"/>
    </source>
</evidence>
<protein>
    <submittedName>
        <fullName evidence="5">2-phospho-L-lactate guanylyltransferase</fullName>
        <ecNumber evidence="5">2.7.7.68</ecNumber>
    </submittedName>
</protein>
<reference evidence="5" key="2">
    <citation type="submission" date="2022-05" db="EMBL/GenBank/DDBJ databases">
        <authorList>
            <person name="Kim J.-S."/>
            <person name="Lee K."/>
            <person name="Suh M."/>
            <person name="Eom M."/>
            <person name="Kim J.-S."/>
            <person name="Kim D.-S."/>
            <person name="Ko S.-H."/>
            <person name="Shin Y."/>
            <person name="Lee J.-S."/>
        </authorList>
    </citation>
    <scope>NUCLEOTIDE SEQUENCE</scope>
    <source>
        <strain evidence="5">N237</strain>
    </source>
</reference>
<dbReference type="PANTHER" id="PTHR40392">
    <property type="entry name" value="2-PHOSPHO-L-LACTATE GUANYLYLTRANSFERASE"/>
    <property type="match status" value="1"/>
</dbReference>
<keyword evidence="1 5" id="KW-0808">Transferase</keyword>
<dbReference type="InterPro" id="IPR029044">
    <property type="entry name" value="Nucleotide-diphossugar_trans"/>
</dbReference>
<dbReference type="GO" id="GO:0043814">
    <property type="term" value="F:phospholactate guanylyltransferase activity"/>
    <property type="evidence" value="ECO:0007669"/>
    <property type="project" value="UniProtKB-EC"/>
</dbReference>
<name>A0ABY4R348_9ACTN</name>
<dbReference type="Gene3D" id="3.90.550.10">
    <property type="entry name" value="Spore Coat Polysaccharide Biosynthesis Protein SpsA, Chain A"/>
    <property type="match status" value="1"/>
</dbReference>
<keyword evidence="4" id="KW-0342">GTP-binding</keyword>
<sequence length="217" mass="22381">MAASSFVAWRILIPVRPHAVGKTRLEGVTRPDQHERLVRAMQADTIAAALAARAAQPGIIAGVVVISTSRAIEDLPVGIELFPDPGTGLNGALSAAAQHWRRAAPGDGQLAMVADLPCLNSVSLLAVLAEAAHNERGFVADRQATGTTMLTAGAGAGLEPEFGTNSAAAHLRSGHVPLRAPDAARADADTEADLQACLRLGVGPHTAEVLALLHPFI</sequence>
<evidence type="ECO:0000256" key="4">
    <source>
        <dbReference type="ARBA" id="ARBA00023134"/>
    </source>
</evidence>
<dbReference type="SUPFAM" id="SSF53448">
    <property type="entry name" value="Nucleotide-diphospho-sugar transferases"/>
    <property type="match status" value="1"/>
</dbReference>
<organism evidence="5 6">
    <name type="scientific">Jatrophihabitans telluris</name>
    <dbReference type="NCBI Taxonomy" id="2038343"/>
    <lineage>
        <taxon>Bacteria</taxon>
        <taxon>Bacillati</taxon>
        <taxon>Actinomycetota</taxon>
        <taxon>Actinomycetes</taxon>
        <taxon>Jatrophihabitantales</taxon>
        <taxon>Jatrophihabitantaceae</taxon>
        <taxon>Jatrophihabitans</taxon>
    </lineage>
</organism>
<evidence type="ECO:0000313" key="6">
    <source>
        <dbReference type="Proteomes" id="UP001056336"/>
    </source>
</evidence>
<dbReference type="NCBIfam" id="TIGR03552">
    <property type="entry name" value="F420_cofC"/>
    <property type="match status" value="1"/>
</dbReference>
<proteinExistence type="predicted"/>
<dbReference type="Pfam" id="PF01983">
    <property type="entry name" value="CofC"/>
    <property type="match status" value="1"/>
</dbReference>
<dbReference type="Proteomes" id="UP001056336">
    <property type="component" value="Chromosome"/>
</dbReference>
<dbReference type="EMBL" id="CP097332">
    <property type="protein sequence ID" value="UQX89957.1"/>
    <property type="molecule type" value="Genomic_DNA"/>
</dbReference>
<dbReference type="RefSeq" id="WP_249773853.1">
    <property type="nucleotide sequence ID" value="NZ_CP097332.1"/>
</dbReference>
<gene>
    <name evidence="5" type="primary">cofC</name>
    <name evidence="5" type="ORF">M6D93_08120</name>
</gene>
<accession>A0ABY4R348</accession>
<dbReference type="PANTHER" id="PTHR40392:SF1">
    <property type="entry name" value="2-PHOSPHO-L-LACTATE GUANYLYLTRANSFERASE"/>
    <property type="match status" value="1"/>
</dbReference>
<keyword evidence="6" id="KW-1185">Reference proteome</keyword>